<keyword evidence="6 8" id="KW-1133">Transmembrane helix</keyword>
<feature type="transmembrane region" description="Helical" evidence="8">
    <location>
        <begin position="103"/>
        <end position="121"/>
    </location>
</feature>
<dbReference type="Gene3D" id="1.10.357.140">
    <property type="entry name" value="UbiA prenyltransferase"/>
    <property type="match status" value="1"/>
</dbReference>
<dbReference type="PANTHER" id="PTHR13929">
    <property type="entry name" value="1,4-DIHYDROXY-2-NAPHTHOATE OCTAPRENYLTRANSFERASE"/>
    <property type="match status" value="1"/>
</dbReference>
<evidence type="ECO:0000256" key="2">
    <source>
        <dbReference type="ARBA" id="ARBA00004863"/>
    </source>
</evidence>
<evidence type="ECO:0000256" key="7">
    <source>
        <dbReference type="ARBA" id="ARBA00023136"/>
    </source>
</evidence>
<dbReference type="PANTHER" id="PTHR13929:SF0">
    <property type="entry name" value="UBIA PRENYLTRANSFERASE DOMAIN-CONTAINING PROTEIN 1"/>
    <property type="match status" value="1"/>
</dbReference>
<feature type="transmembrane region" description="Helical" evidence="8">
    <location>
        <begin position="12"/>
        <end position="31"/>
    </location>
</feature>
<evidence type="ECO:0000256" key="6">
    <source>
        <dbReference type="ARBA" id="ARBA00022989"/>
    </source>
</evidence>
<evidence type="ECO:0000256" key="4">
    <source>
        <dbReference type="ARBA" id="ARBA00022679"/>
    </source>
</evidence>
<sequence>MEKVRIWATVTRARTLPVMVAPVVLGAILAWQEGYSFQWGLFLLTLVGALAAHLGANVVNDVFDFTAGADARARQLQSQGKALTTGSQALFSGSASLADYRRFWLILFAIALLCGLILSLWRPWVLALAGAGFLLAFFYVAPPLRLAYIGRGLGELDIFLSFGLLPLVGSYYVQAGSINLSAILAALPVGLYTTLVLYFHHFLHWRADREVDKKTPVVLLGEARARQLGAALLGLTALLIVIDILLGVFPWYGVLAALTVMPVYLALRRAQGELKQYLALMAQNMSSNLLAALLLVLALLVRGFMHF</sequence>
<dbReference type="GO" id="GO:0004659">
    <property type="term" value="F:prenyltransferase activity"/>
    <property type="evidence" value="ECO:0007669"/>
    <property type="project" value="InterPro"/>
</dbReference>
<keyword evidence="3" id="KW-0474">Menaquinone biosynthesis</keyword>
<keyword evidence="5 8" id="KW-0812">Transmembrane</keyword>
<accession>A0A328VGU5</accession>
<dbReference type="InterPro" id="IPR026046">
    <property type="entry name" value="UBIAD1"/>
</dbReference>
<evidence type="ECO:0000313" key="9">
    <source>
        <dbReference type="EMBL" id="RAQ94863.1"/>
    </source>
</evidence>
<dbReference type="Pfam" id="PF01040">
    <property type="entry name" value="UbiA"/>
    <property type="match status" value="1"/>
</dbReference>
<name>A0A328VGU5_9CHLR</name>
<dbReference type="OrthoDB" id="9767568at2"/>
<evidence type="ECO:0000256" key="1">
    <source>
        <dbReference type="ARBA" id="ARBA00004141"/>
    </source>
</evidence>
<keyword evidence="4" id="KW-0808">Transferase</keyword>
<comment type="pathway">
    <text evidence="2">Quinol/quinone metabolism; menaquinone biosynthesis.</text>
</comment>
<dbReference type="InterPro" id="IPR044878">
    <property type="entry name" value="UbiA_sf"/>
</dbReference>
<evidence type="ECO:0008006" key="11">
    <source>
        <dbReference type="Google" id="ProtNLM"/>
    </source>
</evidence>
<feature type="transmembrane region" description="Helical" evidence="8">
    <location>
        <begin position="37"/>
        <end position="56"/>
    </location>
</feature>
<proteinExistence type="predicted"/>
<dbReference type="Proteomes" id="UP000248706">
    <property type="component" value="Unassembled WGS sequence"/>
</dbReference>
<feature type="transmembrane region" description="Helical" evidence="8">
    <location>
        <begin position="127"/>
        <end position="144"/>
    </location>
</feature>
<comment type="caution">
    <text evidence="9">The sequence shown here is derived from an EMBL/GenBank/DDBJ whole genome shotgun (WGS) entry which is preliminary data.</text>
</comment>
<keyword evidence="7 8" id="KW-0472">Membrane</keyword>
<organism evidence="9 10">
    <name type="scientific">Thermogemmatispora tikiterensis</name>
    <dbReference type="NCBI Taxonomy" id="1825093"/>
    <lineage>
        <taxon>Bacteria</taxon>
        <taxon>Bacillati</taxon>
        <taxon>Chloroflexota</taxon>
        <taxon>Ktedonobacteria</taxon>
        <taxon>Thermogemmatisporales</taxon>
        <taxon>Thermogemmatisporaceae</taxon>
        <taxon>Thermogemmatispora</taxon>
    </lineage>
</organism>
<evidence type="ECO:0000256" key="8">
    <source>
        <dbReference type="SAM" id="Phobius"/>
    </source>
</evidence>
<feature type="transmembrane region" description="Helical" evidence="8">
    <location>
        <begin position="180"/>
        <end position="199"/>
    </location>
</feature>
<dbReference type="GO" id="GO:0016020">
    <property type="term" value="C:membrane"/>
    <property type="evidence" value="ECO:0007669"/>
    <property type="project" value="UniProtKB-SubCell"/>
</dbReference>
<comment type="subcellular location">
    <subcellularLocation>
        <location evidence="1">Membrane</location>
        <topology evidence="1">Multi-pass membrane protein</topology>
    </subcellularLocation>
</comment>
<dbReference type="InterPro" id="IPR000537">
    <property type="entry name" value="UbiA_prenyltransferase"/>
</dbReference>
<dbReference type="UniPathway" id="UPA00079"/>
<dbReference type="EMBL" id="MCIF01000002">
    <property type="protein sequence ID" value="RAQ94863.1"/>
    <property type="molecule type" value="Genomic_DNA"/>
</dbReference>
<feature type="transmembrane region" description="Helical" evidence="8">
    <location>
        <begin position="288"/>
        <end position="305"/>
    </location>
</feature>
<dbReference type="AlphaFoldDB" id="A0A328VGU5"/>
<dbReference type="GO" id="GO:0009234">
    <property type="term" value="P:menaquinone biosynthetic process"/>
    <property type="evidence" value="ECO:0007669"/>
    <property type="project" value="UniProtKB-UniPathway"/>
</dbReference>
<evidence type="ECO:0000313" key="10">
    <source>
        <dbReference type="Proteomes" id="UP000248706"/>
    </source>
</evidence>
<evidence type="ECO:0000256" key="5">
    <source>
        <dbReference type="ARBA" id="ARBA00022692"/>
    </source>
</evidence>
<dbReference type="GO" id="GO:0042371">
    <property type="term" value="P:vitamin K biosynthetic process"/>
    <property type="evidence" value="ECO:0007669"/>
    <property type="project" value="TreeGrafter"/>
</dbReference>
<feature type="transmembrane region" description="Helical" evidence="8">
    <location>
        <begin position="156"/>
        <end position="174"/>
    </location>
</feature>
<dbReference type="RefSeq" id="WP_112427109.1">
    <property type="nucleotide sequence ID" value="NZ_MCIF01000002.1"/>
</dbReference>
<feature type="transmembrane region" description="Helical" evidence="8">
    <location>
        <begin position="228"/>
        <end position="245"/>
    </location>
</feature>
<keyword evidence="10" id="KW-1185">Reference proteome</keyword>
<gene>
    <name evidence="9" type="ORF">A4R35_04895</name>
</gene>
<reference evidence="9 10" key="1">
    <citation type="submission" date="2016-08" db="EMBL/GenBank/DDBJ databases">
        <title>Analysis of Carbohydrate Active Enzymes in Thermogemmatispora T81 Reveals Carbohydrate Degradation Ability.</title>
        <authorList>
            <person name="Tomazini A."/>
            <person name="Lal S."/>
            <person name="Stott M."/>
            <person name="Henrissat B."/>
            <person name="Polikarpov I."/>
            <person name="Sparling R."/>
            <person name="Levin D.B."/>
        </authorList>
    </citation>
    <scope>NUCLEOTIDE SEQUENCE [LARGE SCALE GENOMIC DNA]</scope>
    <source>
        <strain evidence="9 10">T81</strain>
    </source>
</reference>
<dbReference type="PIRSF" id="PIRSF005355">
    <property type="entry name" value="UBIAD1"/>
    <property type="match status" value="1"/>
</dbReference>
<evidence type="ECO:0000256" key="3">
    <source>
        <dbReference type="ARBA" id="ARBA00022428"/>
    </source>
</evidence>
<dbReference type="CDD" id="cd13962">
    <property type="entry name" value="PT_UbiA_UBIAD1"/>
    <property type="match status" value="1"/>
</dbReference>
<protein>
    <recommendedName>
        <fullName evidence="11">Ubiquinone biosynthesis protein UbiA</fullName>
    </recommendedName>
</protein>